<dbReference type="InterPro" id="IPR051796">
    <property type="entry name" value="ISF_SsuE-like"/>
</dbReference>
<accession>A0A239CCR3</accession>
<dbReference type="GO" id="GO:0016491">
    <property type="term" value="F:oxidoreductase activity"/>
    <property type="evidence" value="ECO:0007669"/>
    <property type="project" value="InterPro"/>
</dbReference>
<sequence length="190" mass="21840">MNALVLNGALKDDRSIETVNRLIEKMLIEKGYEVESILLHEKKIGECLGCFGCWIKTPGICVIDDYGRTLTENIINSDVVIYLTSVVFGGYSSELKKAIDRVIPLLLPFFKKVNGEVHHKERYKRYPKVIVLGIMEDEDYDMKETFNSLIKRNSLNWYNSFSGGTVQNNLEEDMKYQIEDKLRAMEVSVC</sequence>
<dbReference type="InterPro" id="IPR029039">
    <property type="entry name" value="Flavoprotein-like_sf"/>
</dbReference>
<dbReference type="SUPFAM" id="SSF52218">
    <property type="entry name" value="Flavoproteins"/>
    <property type="match status" value="1"/>
</dbReference>
<dbReference type="Pfam" id="PF03358">
    <property type="entry name" value="FMN_red"/>
    <property type="match status" value="1"/>
</dbReference>
<feature type="domain" description="NADPH-dependent FMN reductase-like" evidence="3">
    <location>
        <begin position="1"/>
        <end position="102"/>
    </location>
</feature>
<dbReference type="OrthoDB" id="9805976at2"/>
<evidence type="ECO:0000256" key="1">
    <source>
        <dbReference type="ARBA" id="ARBA00022630"/>
    </source>
</evidence>
<dbReference type="AlphaFoldDB" id="A0A239CCR3"/>
<dbReference type="InterPro" id="IPR005025">
    <property type="entry name" value="FMN_Rdtase-like_dom"/>
</dbReference>
<evidence type="ECO:0000313" key="4">
    <source>
        <dbReference type="EMBL" id="SNS18007.1"/>
    </source>
</evidence>
<dbReference type="PANTHER" id="PTHR43278">
    <property type="entry name" value="NAD(P)H-DEPENDENT FMN-CONTAINING OXIDOREDUCTASE YWQN-RELATED"/>
    <property type="match status" value="1"/>
</dbReference>
<evidence type="ECO:0000259" key="3">
    <source>
        <dbReference type="Pfam" id="PF03358"/>
    </source>
</evidence>
<protein>
    <submittedName>
        <fullName evidence="4">NADPH-dependent FMN reductase</fullName>
    </submittedName>
</protein>
<gene>
    <name evidence="4" type="ORF">SAMN05446037_1005140</name>
</gene>
<dbReference type="RefSeq" id="WP_089282179.1">
    <property type="nucleotide sequence ID" value="NZ_FZOJ01000005.1"/>
</dbReference>
<organism evidence="4 5">
    <name type="scientific">Anaerovirgula multivorans</name>
    <dbReference type="NCBI Taxonomy" id="312168"/>
    <lineage>
        <taxon>Bacteria</taxon>
        <taxon>Bacillati</taxon>
        <taxon>Bacillota</taxon>
        <taxon>Clostridia</taxon>
        <taxon>Peptostreptococcales</taxon>
        <taxon>Natronincolaceae</taxon>
        <taxon>Anaerovirgula</taxon>
    </lineage>
</organism>
<dbReference type="Proteomes" id="UP000198304">
    <property type="component" value="Unassembled WGS sequence"/>
</dbReference>
<dbReference type="Gene3D" id="3.40.50.360">
    <property type="match status" value="1"/>
</dbReference>
<name>A0A239CCR3_9FIRM</name>
<reference evidence="4 5" key="1">
    <citation type="submission" date="2017-06" db="EMBL/GenBank/DDBJ databases">
        <authorList>
            <person name="Kim H.J."/>
            <person name="Triplett B.A."/>
        </authorList>
    </citation>
    <scope>NUCLEOTIDE SEQUENCE [LARGE SCALE GENOMIC DNA]</scope>
    <source>
        <strain evidence="4 5">SCA</strain>
    </source>
</reference>
<dbReference type="EMBL" id="FZOJ01000005">
    <property type="protein sequence ID" value="SNS18007.1"/>
    <property type="molecule type" value="Genomic_DNA"/>
</dbReference>
<keyword evidence="5" id="KW-1185">Reference proteome</keyword>
<keyword evidence="1" id="KW-0285">Flavoprotein</keyword>
<evidence type="ECO:0000313" key="5">
    <source>
        <dbReference type="Proteomes" id="UP000198304"/>
    </source>
</evidence>
<evidence type="ECO:0000256" key="2">
    <source>
        <dbReference type="ARBA" id="ARBA00022643"/>
    </source>
</evidence>
<dbReference type="PANTHER" id="PTHR43278:SF2">
    <property type="entry name" value="IRON-SULFUR FLAVOPROTEIN"/>
    <property type="match status" value="1"/>
</dbReference>
<proteinExistence type="predicted"/>
<keyword evidence="2" id="KW-0288">FMN</keyword>